<protein>
    <submittedName>
        <fullName evidence="1">Uncharacterized protein</fullName>
    </submittedName>
</protein>
<name>W1ITH2_9GAMM</name>
<reference evidence="1" key="1">
    <citation type="submission" date="2013-11" db="EMBL/GenBank/DDBJ databases">
        <title>Draft genome sequence and annotation of the entomopathogenic bacteria, Xenorhabdus cabanillasi strain JM26 and Xenorhabdus szentirmai strain DSM 16338.</title>
        <authorList>
            <person name="Gualtieri M."/>
            <person name="Ogier J.C."/>
            <person name="Pages S."/>
            <person name="Givaudan A."/>
            <person name="Gaudriault S."/>
        </authorList>
    </citation>
    <scope>NUCLEOTIDE SEQUENCE [LARGE SCALE GENOMIC DNA]</scope>
    <source>
        <strain evidence="1">DSM 16338</strain>
    </source>
</reference>
<dbReference type="RefSeq" id="WP_244431735.1">
    <property type="nucleotide sequence ID" value="NZ_CAWLWS010000013.1"/>
</dbReference>
<dbReference type="EMBL" id="CBXF010000013">
    <property type="protein sequence ID" value="CDL81133.1"/>
    <property type="molecule type" value="Genomic_DNA"/>
</dbReference>
<keyword evidence="2" id="KW-1185">Reference proteome</keyword>
<evidence type="ECO:0000313" key="2">
    <source>
        <dbReference type="Proteomes" id="UP000019202"/>
    </source>
</evidence>
<dbReference type="STRING" id="1427518.XSR1_110016"/>
<accession>W1ITH2</accession>
<dbReference type="AlphaFoldDB" id="W1ITH2"/>
<organism evidence="1 2">
    <name type="scientific">Xenorhabdus szentirmaii DSM 16338</name>
    <dbReference type="NCBI Taxonomy" id="1427518"/>
    <lineage>
        <taxon>Bacteria</taxon>
        <taxon>Pseudomonadati</taxon>
        <taxon>Pseudomonadota</taxon>
        <taxon>Gammaproteobacteria</taxon>
        <taxon>Enterobacterales</taxon>
        <taxon>Morganellaceae</taxon>
        <taxon>Xenorhabdus</taxon>
    </lineage>
</organism>
<dbReference type="Proteomes" id="UP000019202">
    <property type="component" value="Unassembled WGS sequence"/>
</dbReference>
<sequence length="105" mass="12162">MSFFSKIITDFGFSSLLSNGNVLYRDDVFTLVTNKDLKEESRVKVLETSDHRVMAVLTPQLAEKAGLYHQDKMSESIFRQKLKEADIILYDADYVFYFSDTEKMS</sequence>
<comment type="caution">
    <text evidence="1">The sequence shown here is derived from an EMBL/GenBank/DDBJ whole genome shotgun (WGS) entry which is preliminary data.</text>
</comment>
<proteinExistence type="predicted"/>
<evidence type="ECO:0000313" key="1">
    <source>
        <dbReference type="EMBL" id="CDL81133.1"/>
    </source>
</evidence>
<gene>
    <name evidence="1" type="ORF">XSR1_110016</name>
</gene>